<proteinExistence type="predicted"/>
<dbReference type="Proteomes" id="UP000478052">
    <property type="component" value="Unassembled WGS sequence"/>
</dbReference>
<reference evidence="1 2" key="1">
    <citation type="submission" date="2019-08" db="EMBL/GenBank/DDBJ databases">
        <title>Whole genome of Aphis craccivora.</title>
        <authorList>
            <person name="Voronova N.V."/>
            <person name="Shulinski R.S."/>
            <person name="Bandarenka Y.V."/>
            <person name="Zhorov D.G."/>
            <person name="Warner D."/>
        </authorList>
    </citation>
    <scope>NUCLEOTIDE SEQUENCE [LARGE SCALE GENOMIC DNA]</scope>
    <source>
        <strain evidence="1">180601</strain>
        <tissue evidence="1">Whole Body</tissue>
    </source>
</reference>
<dbReference type="AlphaFoldDB" id="A0A6G0W9Z7"/>
<sequence length="1042" mass="119524">SSDSNEIVGIEASEIKKCQTNIKITGESFKSFIRPENQISARQLRRRIKSQIAKQINNNLLSTTHTLKTFNGSIQNYLVKNTDDALVNANNSNRENLKKSEPSVLNNITHVDNFNFNLNKIQTFSLKSSASDVLDQLFFKQQIASWAVNEHINHTSLKKLLSILKKHSCHSDLPSDPRTLLNTPRGTVLRNINFGQYWHYGLKKELTNFLNNKRQIQSNIIELMINVDGLPISKSSGSQFWPILGSVIGFNEVFIIGIYHSYSKKPENSHEFLEYFVDEAKELVNNGFMINDVNYQCFIKLICADAPAKSFILNVKGHTGYSSCTKCWDEGKYIEKRICFSDKTGKKHTDDEFVRKTDDDYHLGTSSALEVIPKLGLVTNVPFDYLHLICLGNVKKLIHLWCCDSLKVRIQYRKIKVISDILEKKIRPYTPFEFQRKPRGLMHYRQWKGTEFRQLLLYHGPVVLKSTLSAELYEHFLTLHCSITILISKQFCFQNSHLNYAEQLLQHYVTTFKLLYGEHHISHNVHGLLHIVDDVKYFGPLDSFSSFRFENVMQKFKDLIRKDDKPLQQIARRIHEIENSDNNFQNEYFYRDDTIFKDVHTNGPIMKGCVSQFTTMTLSGMKFQINNKGNNCCGVKGKIILIENVCYNDEHRSHVIVGKEFLEKTSLYSTPCSSVYLGIYQVDKNKLSKRSFWPVNEISLKYFIFPISGCSTKFALIFSDMTKITSKQFDKLVLNAEQPHSSWETFEIKKIWASSGKQKLRIALTLSETEDINSDRDERISKHKRRLLAAKKLKHTRKITIDKKKRTPKKYTKSFIPPLPKPIFNLSGNKSPYQSPSKNATLIDQNAQDDLNFKDHEPSNPVIKNAGYQFSQGPLEGMDMSSSPLFVSSSSKVKPVSNSTPKFKPNNSGVIRELFADSPVITPKKITSNRKNSNFTISTLIELNVKLNKVILNQARQQQILEEICKQLKPNNDESMCDDDVILEGFPIDSLARLNEVNTTLKTDKSYLKKLIRKIKVTGVRLVPLSTLLLPVLSRGFLRCPG</sequence>
<accession>A0A6G0W9Z7</accession>
<dbReference type="OrthoDB" id="1300314at2759"/>
<evidence type="ECO:0000313" key="2">
    <source>
        <dbReference type="Proteomes" id="UP000478052"/>
    </source>
</evidence>
<dbReference type="PANTHER" id="PTHR33053">
    <property type="entry name" value="PROTEIN, PUTATIVE-RELATED"/>
    <property type="match status" value="1"/>
</dbReference>
<gene>
    <name evidence="1" type="ORF">FWK35_00020480</name>
</gene>
<dbReference type="EMBL" id="VUJU01008928">
    <property type="protein sequence ID" value="KAF0724021.1"/>
    <property type="molecule type" value="Genomic_DNA"/>
</dbReference>
<comment type="caution">
    <text evidence="1">The sequence shown here is derived from an EMBL/GenBank/DDBJ whole genome shotgun (WGS) entry which is preliminary data.</text>
</comment>
<name>A0A6G0W9Z7_APHCR</name>
<evidence type="ECO:0000313" key="1">
    <source>
        <dbReference type="EMBL" id="KAF0724021.1"/>
    </source>
</evidence>
<feature type="non-terminal residue" evidence="1">
    <location>
        <position position="1"/>
    </location>
</feature>
<organism evidence="1 2">
    <name type="scientific">Aphis craccivora</name>
    <name type="common">Cowpea aphid</name>
    <dbReference type="NCBI Taxonomy" id="307492"/>
    <lineage>
        <taxon>Eukaryota</taxon>
        <taxon>Metazoa</taxon>
        <taxon>Ecdysozoa</taxon>
        <taxon>Arthropoda</taxon>
        <taxon>Hexapoda</taxon>
        <taxon>Insecta</taxon>
        <taxon>Pterygota</taxon>
        <taxon>Neoptera</taxon>
        <taxon>Paraneoptera</taxon>
        <taxon>Hemiptera</taxon>
        <taxon>Sternorrhyncha</taxon>
        <taxon>Aphidomorpha</taxon>
        <taxon>Aphidoidea</taxon>
        <taxon>Aphididae</taxon>
        <taxon>Aphidini</taxon>
        <taxon>Aphis</taxon>
        <taxon>Aphis</taxon>
    </lineage>
</organism>
<protein>
    <submittedName>
        <fullName evidence="1">DUF4806 domain-containing protein</fullName>
    </submittedName>
</protein>
<keyword evidence="2" id="KW-1185">Reference proteome</keyword>